<dbReference type="EMBL" id="JRLW01000008">
    <property type="protein sequence ID" value="KGO89501.1"/>
    <property type="molecule type" value="Genomic_DNA"/>
</dbReference>
<evidence type="ECO:0000313" key="2">
    <source>
        <dbReference type="Proteomes" id="UP000030121"/>
    </source>
</evidence>
<organism evidence="1 2">
    <name type="scientific">Flavobacterium suncheonense GH29-5 = DSM 17707</name>
    <dbReference type="NCBI Taxonomy" id="1121899"/>
    <lineage>
        <taxon>Bacteria</taxon>
        <taxon>Pseudomonadati</taxon>
        <taxon>Bacteroidota</taxon>
        <taxon>Flavobacteriia</taxon>
        <taxon>Flavobacteriales</taxon>
        <taxon>Flavobacteriaceae</taxon>
        <taxon>Flavobacterium</taxon>
    </lineage>
</organism>
<dbReference type="eggNOG" id="ENOG5030PY1">
    <property type="taxonomic scope" value="Bacteria"/>
</dbReference>
<gene>
    <name evidence="1" type="ORF">Q764_06930</name>
</gene>
<sequence length="113" mass="13521">MTEEEFYTDILHFFEDIDKYYGSKTEITEGICNSYGDFSADLSTWNLFEFDLIRSAYRKTGDRFMMEGEGMYYEISAGSIVSFHQPGRNKFEFIEKLGENVYRITKLRFHYKY</sequence>
<dbReference type="Proteomes" id="UP000030121">
    <property type="component" value="Unassembled WGS sequence"/>
</dbReference>
<dbReference type="OrthoDB" id="1357832at2"/>
<dbReference type="AlphaFoldDB" id="A0A0A2MCZ9"/>
<keyword evidence="2" id="KW-1185">Reference proteome</keyword>
<accession>A0A0A2MCZ9</accession>
<dbReference type="STRING" id="1121899.GCA_000430025_00508"/>
<reference evidence="1 2" key="1">
    <citation type="submission" date="2013-09" db="EMBL/GenBank/DDBJ databases">
        <authorList>
            <person name="Zeng Z."/>
            <person name="Chen C."/>
        </authorList>
    </citation>
    <scope>NUCLEOTIDE SEQUENCE [LARGE SCALE GENOMIC DNA]</scope>
    <source>
        <strain evidence="1 2">GH29-5</strain>
    </source>
</reference>
<dbReference type="RefSeq" id="WP_026979299.1">
    <property type="nucleotide sequence ID" value="NZ_AUCZ01000003.1"/>
</dbReference>
<evidence type="ECO:0000313" key="1">
    <source>
        <dbReference type="EMBL" id="KGO89501.1"/>
    </source>
</evidence>
<name>A0A0A2MCZ9_9FLAO</name>
<proteinExistence type="predicted"/>
<comment type="caution">
    <text evidence="1">The sequence shown here is derived from an EMBL/GenBank/DDBJ whole genome shotgun (WGS) entry which is preliminary data.</text>
</comment>
<protein>
    <submittedName>
        <fullName evidence="1">Uncharacterized protein</fullName>
    </submittedName>
</protein>